<comment type="caution">
    <text evidence="2">The sequence shown here is derived from an EMBL/GenBank/DDBJ whole genome shotgun (WGS) entry which is preliminary data.</text>
</comment>
<dbReference type="AlphaFoldDB" id="A0A0S8FRQ4"/>
<protein>
    <recommendedName>
        <fullName evidence="4">Protein BatD</fullName>
    </recommendedName>
</protein>
<name>A0A0S8FRQ4_UNCW3</name>
<proteinExistence type="predicted"/>
<feature type="transmembrane region" description="Helical" evidence="1">
    <location>
        <begin position="138"/>
        <end position="158"/>
    </location>
</feature>
<dbReference type="EMBL" id="LJUJ01000013">
    <property type="protein sequence ID" value="KPK63401.1"/>
    <property type="molecule type" value="Genomic_DNA"/>
</dbReference>
<dbReference type="InterPro" id="IPR025738">
    <property type="entry name" value="BatD"/>
</dbReference>
<keyword evidence="1" id="KW-0812">Transmembrane</keyword>
<gene>
    <name evidence="2" type="ORF">AMJ83_06940</name>
</gene>
<keyword evidence="1" id="KW-0472">Membrane</keyword>
<dbReference type="STRING" id="1703779.AMJ83_06940"/>
<accession>A0A0S8FRQ4</accession>
<dbReference type="Pfam" id="PF13584">
    <property type="entry name" value="BatD"/>
    <property type="match status" value="1"/>
</dbReference>
<keyword evidence="1" id="KW-1133">Transmembrane helix</keyword>
<evidence type="ECO:0000313" key="2">
    <source>
        <dbReference type="EMBL" id="KPK63401.1"/>
    </source>
</evidence>
<evidence type="ECO:0000256" key="1">
    <source>
        <dbReference type="SAM" id="Phobius"/>
    </source>
</evidence>
<organism evidence="2 3">
    <name type="scientific">candidate division WOR_3 bacterium SM23_42</name>
    <dbReference type="NCBI Taxonomy" id="1703779"/>
    <lineage>
        <taxon>Bacteria</taxon>
        <taxon>Bacteria division WOR-3</taxon>
    </lineage>
</organism>
<reference evidence="2 3" key="1">
    <citation type="journal article" date="2015" name="Microbiome">
        <title>Genomic resolution of linkages in carbon, nitrogen, and sulfur cycling among widespread estuary sediment bacteria.</title>
        <authorList>
            <person name="Baker B.J."/>
            <person name="Lazar C.S."/>
            <person name="Teske A.P."/>
            <person name="Dick G.J."/>
        </authorList>
    </citation>
    <scope>NUCLEOTIDE SEQUENCE [LARGE SCALE GENOMIC DNA]</scope>
    <source>
        <strain evidence="2">SM23_42</strain>
    </source>
</reference>
<sequence>MILLLLITQIEIKAQISGAYVNKELTIGDPFELTLFVQYPQGTEISEPFVDSVEPFMILQQEGRVIEEEGMVTKTYDIRLVPFGTGALSIPRFKFLYRTGETLDTLSSNMVTLNVASVKPQDMQDINDIKKAVEFPNLLPLIIAGIVLIGAVVGYLAYRYVRRIQKMRKIAKPLPPPWIEAIVALENIPLDDWLTKGLIKKLYYALSEILKKYLERRFVFKAAEQTTTEIIAHLKERRIPQRDEFNDFFTRADMVKYAKYMPPQDEISTVVDTAKELVDKTRPEETTAEKA</sequence>
<evidence type="ECO:0000313" key="3">
    <source>
        <dbReference type="Proteomes" id="UP000051373"/>
    </source>
</evidence>
<evidence type="ECO:0008006" key="4">
    <source>
        <dbReference type="Google" id="ProtNLM"/>
    </source>
</evidence>
<dbReference type="Proteomes" id="UP000051373">
    <property type="component" value="Unassembled WGS sequence"/>
</dbReference>